<comment type="subcellular location">
    <subcellularLocation>
        <location evidence="1">Cell inner membrane</location>
        <topology evidence="1">Multi-pass membrane protein</topology>
    </subcellularLocation>
</comment>
<feature type="domain" description="Tripartite ATP-independent periplasmic transporters DctQ component" evidence="9">
    <location>
        <begin position="19"/>
        <end position="145"/>
    </location>
</feature>
<evidence type="ECO:0000256" key="4">
    <source>
        <dbReference type="ARBA" id="ARBA00022519"/>
    </source>
</evidence>
<keyword evidence="2" id="KW-0813">Transport</keyword>
<feature type="transmembrane region" description="Helical" evidence="8">
    <location>
        <begin position="81"/>
        <end position="103"/>
    </location>
</feature>
<dbReference type="InterPro" id="IPR007387">
    <property type="entry name" value="TRAP_DctQ"/>
</dbReference>
<evidence type="ECO:0000256" key="7">
    <source>
        <dbReference type="ARBA" id="ARBA00023136"/>
    </source>
</evidence>
<dbReference type="Pfam" id="PF04290">
    <property type="entry name" value="DctQ"/>
    <property type="match status" value="1"/>
</dbReference>
<organism evidence="10">
    <name type="scientific">plant metagenome</name>
    <dbReference type="NCBI Taxonomy" id="1297885"/>
    <lineage>
        <taxon>unclassified sequences</taxon>
        <taxon>metagenomes</taxon>
        <taxon>organismal metagenomes</taxon>
    </lineage>
</organism>
<dbReference type="GO" id="GO:0005886">
    <property type="term" value="C:plasma membrane"/>
    <property type="evidence" value="ECO:0007669"/>
    <property type="project" value="UniProtKB-SubCell"/>
</dbReference>
<dbReference type="EMBL" id="CAADHZ010000018">
    <property type="protein sequence ID" value="VFR26689.1"/>
    <property type="molecule type" value="Genomic_DNA"/>
</dbReference>
<keyword evidence="3" id="KW-1003">Cell membrane</keyword>
<evidence type="ECO:0000256" key="8">
    <source>
        <dbReference type="SAM" id="Phobius"/>
    </source>
</evidence>
<evidence type="ECO:0000256" key="6">
    <source>
        <dbReference type="ARBA" id="ARBA00022989"/>
    </source>
</evidence>
<sequence length="164" mass="18278">MRHIHFAVHLLLAALFAVMVVVGAMQVFNRFLLNNSLSWSEELQKFSFIWLVFFAIPVAYQRGSHLCVDAITNLFPNRARAALAKVVDVMWLVLGLAFVFLTWKLMSVARYQQSAGLGLSMAWVYSGMLAGGAYLVLCACIKLVSRDGPADTTTPAQHIEEQQQ</sequence>
<dbReference type="PANTHER" id="PTHR35011:SF2">
    <property type="entry name" value="2,3-DIKETO-L-GULONATE TRAP TRANSPORTER SMALL PERMEASE PROTEIN YIAM"/>
    <property type="match status" value="1"/>
</dbReference>
<keyword evidence="7 8" id="KW-0472">Membrane</keyword>
<proteinExistence type="predicted"/>
<evidence type="ECO:0000256" key="3">
    <source>
        <dbReference type="ARBA" id="ARBA00022475"/>
    </source>
</evidence>
<protein>
    <submittedName>
        <fullName evidence="10">TRAP-type C4-dicarboxylate transport system, small permease component</fullName>
    </submittedName>
</protein>
<dbReference type="PANTHER" id="PTHR35011">
    <property type="entry name" value="2,3-DIKETO-L-GULONATE TRAP TRANSPORTER SMALL PERMEASE PROTEIN YIAM"/>
    <property type="match status" value="1"/>
</dbReference>
<feature type="transmembrane region" description="Helical" evidence="8">
    <location>
        <begin position="123"/>
        <end position="144"/>
    </location>
</feature>
<dbReference type="AlphaFoldDB" id="A0A484PQU5"/>
<evidence type="ECO:0000313" key="10">
    <source>
        <dbReference type="EMBL" id="VFR26689.1"/>
    </source>
</evidence>
<accession>A0A484PQU5</accession>
<evidence type="ECO:0000256" key="2">
    <source>
        <dbReference type="ARBA" id="ARBA00022448"/>
    </source>
</evidence>
<feature type="transmembrane region" description="Helical" evidence="8">
    <location>
        <begin position="43"/>
        <end position="60"/>
    </location>
</feature>
<dbReference type="GO" id="GO:0022857">
    <property type="term" value="F:transmembrane transporter activity"/>
    <property type="evidence" value="ECO:0007669"/>
    <property type="project" value="TreeGrafter"/>
</dbReference>
<keyword evidence="6 8" id="KW-1133">Transmembrane helix</keyword>
<reference evidence="10" key="1">
    <citation type="submission" date="2019-03" db="EMBL/GenBank/DDBJ databases">
        <authorList>
            <person name="Danneels B."/>
        </authorList>
    </citation>
    <scope>NUCLEOTIDE SEQUENCE</scope>
</reference>
<evidence type="ECO:0000256" key="1">
    <source>
        <dbReference type="ARBA" id="ARBA00004429"/>
    </source>
</evidence>
<dbReference type="GO" id="GO:0015740">
    <property type="term" value="P:C4-dicarboxylate transport"/>
    <property type="evidence" value="ECO:0007669"/>
    <property type="project" value="TreeGrafter"/>
</dbReference>
<evidence type="ECO:0000259" key="9">
    <source>
        <dbReference type="Pfam" id="PF04290"/>
    </source>
</evidence>
<dbReference type="InterPro" id="IPR055348">
    <property type="entry name" value="DctQ"/>
</dbReference>
<feature type="transmembrane region" description="Helical" evidence="8">
    <location>
        <begin position="7"/>
        <end position="28"/>
    </location>
</feature>
<keyword evidence="5 8" id="KW-0812">Transmembrane</keyword>
<keyword evidence="4" id="KW-0997">Cell inner membrane</keyword>
<name>A0A484PQU5_9ZZZZ</name>
<evidence type="ECO:0000256" key="5">
    <source>
        <dbReference type="ARBA" id="ARBA00022692"/>
    </source>
</evidence>
<gene>
    <name evidence="10" type="ORF">ANDO1_3094</name>
</gene>